<comment type="caution">
    <text evidence="1">The sequence shown here is derived from an EMBL/GenBank/DDBJ whole genome shotgun (WGS) entry which is preliminary data.</text>
</comment>
<proteinExistence type="predicted"/>
<sequence>MRKLYSILLVVSFFLFIMLISVTATATSWEELKPQEVVDRAEVIVAGKYDFTSKPDVILNTV</sequence>
<accession>A0A3N5AZA8</accession>
<dbReference type="AlphaFoldDB" id="A0A3N5AZA8"/>
<dbReference type="Proteomes" id="UP000276443">
    <property type="component" value="Unassembled WGS sequence"/>
</dbReference>
<gene>
    <name evidence="1" type="ORF">EDC24_2842</name>
</gene>
<evidence type="ECO:0000313" key="1">
    <source>
        <dbReference type="EMBL" id="RPF50404.1"/>
    </source>
</evidence>
<organism evidence="1 2">
    <name type="scientific">Aquisalibacillus elongatus</name>
    <dbReference type="NCBI Taxonomy" id="485577"/>
    <lineage>
        <taxon>Bacteria</taxon>
        <taxon>Bacillati</taxon>
        <taxon>Bacillota</taxon>
        <taxon>Bacilli</taxon>
        <taxon>Bacillales</taxon>
        <taxon>Bacillaceae</taxon>
        <taxon>Aquisalibacillus</taxon>
    </lineage>
</organism>
<dbReference type="RefSeq" id="WP_124223620.1">
    <property type="nucleotide sequence ID" value="NZ_RKRF01000013.1"/>
</dbReference>
<reference evidence="1 2" key="1">
    <citation type="submission" date="2018-11" db="EMBL/GenBank/DDBJ databases">
        <title>Genomic Encyclopedia of Type Strains, Phase IV (KMG-IV): sequencing the most valuable type-strain genomes for metagenomic binning, comparative biology and taxonomic classification.</title>
        <authorList>
            <person name="Goeker M."/>
        </authorList>
    </citation>
    <scope>NUCLEOTIDE SEQUENCE [LARGE SCALE GENOMIC DNA]</scope>
    <source>
        <strain evidence="1 2">DSM 18090</strain>
    </source>
</reference>
<keyword evidence="2" id="KW-1185">Reference proteome</keyword>
<evidence type="ECO:0000313" key="2">
    <source>
        <dbReference type="Proteomes" id="UP000276443"/>
    </source>
</evidence>
<dbReference type="EMBL" id="RKRF01000013">
    <property type="protein sequence ID" value="RPF50404.1"/>
    <property type="molecule type" value="Genomic_DNA"/>
</dbReference>
<name>A0A3N5AZA8_9BACI</name>
<protein>
    <submittedName>
        <fullName evidence="1">Uncharacterized protein</fullName>
    </submittedName>
</protein>
<dbReference type="OrthoDB" id="2943673at2"/>